<dbReference type="GO" id="GO:0004519">
    <property type="term" value="F:endonuclease activity"/>
    <property type="evidence" value="ECO:0007669"/>
    <property type="project" value="UniProtKB-KW"/>
</dbReference>
<name>A0A9X3HZ23_9VIBR</name>
<dbReference type="CDD" id="cd00085">
    <property type="entry name" value="HNHc"/>
    <property type="match status" value="1"/>
</dbReference>
<gene>
    <name evidence="2" type="ORF">MD535_23665</name>
</gene>
<protein>
    <submittedName>
        <fullName evidence="2">HNH endonuclease</fullName>
    </submittedName>
</protein>
<keyword evidence="2" id="KW-0255">Endonuclease</keyword>
<dbReference type="Proteomes" id="UP001155587">
    <property type="component" value="Unassembled WGS sequence"/>
</dbReference>
<evidence type="ECO:0000313" key="3">
    <source>
        <dbReference type="Proteomes" id="UP001155587"/>
    </source>
</evidence>
<dbReference type="AlphaFoldDB" id="A0A9X3HZ23"/>
<evidence type="ECO:0000259" key="1">
    <source>
        <dbReference type="SMART" id="SM00507"/>
    </source>
</evidence>
<dbReference type="InterPro" id="IPR002711">
    <property type="entry name" value="HNH"/>
</dbReference>
<keyword evidence="3" id="KW-1185">Reference proteome</keyword>
<sequence length="242" mass="27764">MASITLEQIKRAFELGIEAHDKGISPSRLKHILIDELSMTSSSAHGYIETVSHLLNCHCYTRTINAQATEYYLEQIHQRYDIQTSKSAVEAVRKHLDYYLSASNNPQHTIRKIYEKYAELCEQSFEYDDLDRAIDIAKRDSSEDRLLRLKSAPTKAVLIDARTKLYRRNPDVVAERLFIADGVCDNCEQQAPFIRKKDNSPYLEVHHIIHLADDGPDCLENTEALCPNCHRERHYGSTSPNS</sequence>
<reference evidence="2" key="1">
    <citation type="submission" date="2022-02" db="EMBL/GenBank/DDBJ databases">
        <title>Vibrio sp. nov, a new bacterium isolated from seawater.</title>
        <authorList>
            <person name="Yuan Y."/>
        </authorList>
    </citation>
    <scope>NUCLEOTIDE SEQUENCE</scope>
    <source>
        <strain evidence="2">ZSDZ65</strain>
    </source>
</reference>
<dbReference type="GO" id="GO:0008270">
    <property type="term" value="F:zinc ion binding"/>
    <property type="evidence" value="ECO:0007669"/>
    <property type="project" value="InterPro"/>
</dbReference>
<dbReference type="EMBL" id="JAKRRY010000055">
    <property type="protein sequence ID" value="MCW8348994.1"/>
    <property type="molecule type" value="Genomic_DNA"/>
</dbReference>
<dbReference type="RefSeq" id="WP_265677644.1">
    <property type="nucleotide sequence ID" value="NZ_JAKRRY010000055.1"/>
</dbReference>
<dbReference type="Pfam" id="PF01844">
    <property type="entry name" value="HNH"/>
    <property type="match status" value="1"/>
</dbReference>
<proteinExistence type="predicted"/>
<dbReference type="InterPro" id="IPR003615">
    <property type="entry name" value="HNH_nuc"/>
</dbReference>
<keyword evidence="2" id="KW-0378">Hydrolase</keyword>
<dbReference type="SMART" id="SM00507">
    <property type="entry name" value="HNHc"/>
    <property type="match status" value="1"/>
</dbReference>
<accession>A0A9X3HZ23</accession>
<organism evidence="2 3">
    <name type="scientific">Vibrio qingdaonensis</name>
    <dbReference type="NCBI Taxonomy" id="2829491"/>
    <lineage>
        <taxon>Bacteria</taxon>
        <taxon>Pseudomonadati</taxon>
        <taxon>Pseudomonadota</taxon>
        <taxon>Gammaproteobacteria</taxon>
        <taxon>Vibrionales</taxon>
        <taxon>Vibrionaceae</taxon>
        <taxon>Vibrio</taxon>
    </lineage>
</organism>
<dbReference type="GO" id="GO:0003676">
    <property type="term" value="F:nucleic acid binding"/>
    <property type="evidence" value="ECO:0007669"/>
    <property type="project" value="InterPro"/>
</dbReference>
<evidence type="ECO:0000313" key="2">
    <source>
        <dbReference type="EMBL" id="MCW8348994.1"/>
    </source>
</evidence>
<feature type="domain" description="HNH nuclease" evidence="1">
    <location>
        <begin position="173"/>
        <end position="231"/>
    </location>
</feature>
<comment type="caution">
    <text evidence="2">The sequence shown here is derived from an EMBL/GenBank/DDBJ whole genome shotgun (WGS) entry which is preliminary data.</text>
</comment>
<keyword evidence="2" id="KW-0540">Nuclease</keyword>
<dbReference type="Gene3D" id="1.10.30.50">
    <property type="match status" value="1"/>
</dbReference>